<proteinExistence type="predicted"/>
<feature type="region of interest" description="Disordered" evidence="1">
    <location>
        <begin position="90"/>
        <end position="117"/>
    </location>
</feature>
<gene>
    <name evidence="2" type="ORF">IMSHALPRED_009684</name>
</gene>
<dbReference type="EMBL" id="CAJPDT010000076">
    <property type="protein sequence ID" value="CAF9934376.1"/>
    <property type="molecule type" value="Genomic_DNA"/>
</dbReference>
<evidence type="ECO:0000313" key="3">
    <source>
        <dbReference type="Proteomes" id="UP000664534"/>
    </source>
</evidence>
<accession>A0A8H3FY24</accession>
<name>A0A8H3FY24_9LECA</name>
<keyword evidence="3" id="KW-1185">Reference proteome</keyword>
<comment type="caution">
    <text evidence="2">The sequence shown here is derived from an EMBL/GenBank/DDBJ whole genome shotgun (WGS) entry which is preliminary data.</text>
</comment>
<dbReference type="AlphaFoldDB" id="A0A8H3FY24"/>
<reference evidence="2" key="1">
    <citation type="submission" date="2021-03" db="EMBL/GenBank/DDBJ databases">
        <authorList>
            <person name="Tagirdzhanova G."/>
        </authorList>
    </citation>
    <scope>NUCLEOTIDE SEQUENCE</scope>
</reference>
<protein>
    <submittedName>
        <fullName evidence="2">Uncharacterized protein</fullName>
    </submittedName>
</protein>
<dbReference type="Proteomes" id="UP000664534">
    <property type="component" value="Unassembled WGS sequence"/>
</dbReference>
<organism evidence="2 3">
    <name type="scientific">Imshaugia aleurites</name>
    <dbReference type="NCBI Taxonomy" id="172621"/>
    <lineage>
        <taxon>Eukaryota</taxon>
        <taxon>Fungi</taxon>
        <taxon>Dikarya</taxon>
        <taxon>Ascomycota</taxon>
        <taxon>Pezizomycotina</taxon>
        <taxon>Lecanoromycetes</taxon>
        <taxon>OSLEUM clade</taxon>
        <taxon>Lecanoromycetidae</taxon>
        <taxon>Lecanorales</taxon>
        <taxon>Lecanorineae</taxon>
        <taxon>Parmeliaceae</taxon>
        <taxon>Imshaugia</taxon>
    </lineage>
</organism>
<sequence>MPFLSLKHRFVVHEESLRINPSVKNSNNCQLKTGTKGRQPYLASYLTIQALPCFFRSPDRALVIVYETSKDQDFHCLKFGHDAGSQAVSPDNFRLKGDTGGKRLANGDAGSDVPPTW</sequence>
<evidence type="ECO:0000313" key="2">
    <source>
        <dbReference type="EMBL" id="CAF9934376.1"/>
    </source>
</evidence>
<evidence type="ECO:0000256" key="1">
    <source>
        <dbReference type="SAM" id="MobiDB-lite"/>
    </source>
</evidence>